<evidence type="ECO:0000313" key="9">
    <source>
        <dbReference type="Proteomes" id="UP000192368"/>
    </source>
</evidence>
<feature type="transmembrane region" description="Helical" evidence="6">
    <location>
        <begin position="218"/>
        <end position="239"/>
    </location>
</feature>
<dbReference type="RefSeq" id="WP_084230377.1">
    <property type="nucleotide sequence ID" value="NZ_FWWR01000009.1"/>
</dbReference>
<dbReference type="AlphaFoldDB" id="A0A1W1UV61"/>
<proteinExistence type="predicted"/>
<dbReference type="InterPro" id="IPR038078">
    <property type="entry name" value="PhoU-like_sf"/>
</dbReference>
<dbReference type="GO" id="GO:0044341">
    <property type="term" value="P:sodium-dependent phosphate transport"/>
    <property type="evidence" value="ECO:0007669"/>
    <property type="project" value="InterPro"/>
</dbReference>
<dbReference type="GO" id="GO:0005886">
    <property type="term" value="C:plasma membrane"/>
    <property type="evidence" value="ECO:0007669"/>
    <property type="project" value="UniProtKB-SubCell"/>
</dbReference>
<reference evidence="9" key="1">
    <citation type="submission" date="2017-04" db="EMBL/GenBank/DDBJ databases">
        <authorList>
            <person name="Varghese N."/>
            <person name="Submissions S."/>
        </authorList>
    </citation>
    <scope>NUCLEOTIDE SEQUENCE [LARGE SCALE GENOMIC DNA]</scope>
    <source>
        <strain evidence="9">DSM 20463</strain>
    </source>
</reference>
<evidence type="ECO:0000256" key="4">
    <source>
        <dbReference type="ARBA" id="ARBA00022989"/>
    </source>
</evidence>
<feature type="transmembrane region" description="Helical" evidence="6">
    <location>
        <begin position="114"/>
        <end position="130"/>
    </location>
</feature>
<dbReference type="GO" id="GO:0005436">
    <property type="term" value="F:sodium:phosphate symporter activity"/>
    <property type="evidence" value="ECO:0007669"/>
    <property type="project" value="InterPro"/>
</dbReference>
<dbReference type="InterPro" id="IPR026022">
    <property type="entry name" value="PhoU_dom"/>
</dbReference>
<feature type="transmembrane region" description="Helical" evidence="6">
    <location>
        <begin position="137"/>
        <end position="159"/>
    </location>
</feature>
<name>A0A1W1UV61_PEPAS</name>
<evidence type="ECO:0000256" key="3">
    <source>
        <dbReference type="ARBA" id="ARBA00022692"/>
    </source>
</evidence>
<comment type="subcellular location">
    <subcellularLocation>
        <location evidence="1">Cell membrane</location>
        <topology evidence="1">Multi-pass membrane protein</topology>
    </subcellularLocation>
</comment>
<evidence type="ECO:0000259" key="7">
    <source>
        <dbReference type="Pfam" id="PF01895"/>
    </source>
</evidence>
<feature type="domain" description="PhoU" evidence="7">
    <location>
        <begin position="354"/>
        <end position="438"/>
    </location>
</feature>
<feature type="transmembrane region" description="Helical" evidence="6">
    <location>
        <begin position="53"/>
        <end position="78"/>
    </location>
</feature>
<dbReference type="OrthoDB" id="9763003at2"/>
<dbReference type="NCBIfam" id="NF037997">
    <property type="entry name" value="Na_Pi_symport"/>
    <property type="match status" value="1"/>
</dbReference>
<evidence type="ECO:0000256" key="5">
    <source>
        <dbReference type="ARBA" id="ARBA00023136"/>
    </source>
</evidence>
<feature type="transmembrane region" description="Helical" evidence="6">
    <location>
        <begin position="287"/>
        <end position="306"/>
    </location>
</feature>
<dbReference type="InterPro" id="IPR003841">
    <property type="entry name" value="Na/Pi_transpt"/>
</dbReference>
<gene>
    <name evidence="8" type="ORF">SAMN00017477_0727</name>
</gene>
<evidence type="ECO:0000256" key="2">
    <source>
        <dbReference type="ARBA" id="ARBA00022475"/>
    </source>
</evidence>
<feature type="transmembrane region" description="Helical" evidence="6">
    <location>
        <begin position="12"/>
        <end position="33"/>
    </location>
</feature>
<keyword evidence="3 6" id="KW-0812">Transmembrane</keyword>
<keyword evidence="9" id="KW-1185">Reference proteome</keyword>
<dbReference type="SUPFAM" id="SSF109755">
    <property type="entry name" value="PhoU-like"/>
    <property type="match status" value="1"/>
</dbReference>
<dbReference type="Pfam" id="PF02690">
    <property type="entry name" value="Na_Pi_cotrans"/>
    <property type="match status" value="2"/>
</dbReference>
<evidence type="ECO:0000256" key="6">
    <source>
        <dbReference type="SAM" id="Phobius"/>
    </source>
</evidence>
<dbReference type="EMBL" id="FWWR01000009">
    <property type="protein sequence ID" value="SMB84916.1"/>
    <property type="molecule type" value="Genomic_DNA"/>
</dbReference>
<dbReference type="Pfam" id="PF01895">
    <property type="entry name" value="PhoU"/>
    <property type="match status" value="2"/>
</dbReference>
<dbReference type="PANTHER" id="PTHR10010:SF46">
    <property type="entry name" value="SODIUM-DEPENDENT PHOSPHATE TRANSPORT PROTEIN 2B"/>
    <property type="match status" value="1"/>
</dbReference>
<keyword evidence="2" id="KW-1003">Cell membrane</keyword>
<keyword evidence="5 6" id="KW-0472">Membrane</keyword>
<evidence type="ECO:0000256" key="1">
    <source>
        <dbReference type="ARBA" id="ARBA00004651"/>
    </source>
</evidence>
<feature type="domain" description="PhoU" evidence="7">
    <location>
        <begin position="458"/>
        <end position="542"/>
    </location>
</feature>
<dbReference type="Proteomes" id="UP000192368">
    <property type="component" value="Unassembled WGS sequence"/>
</dbReference>
<evidence type="ECO:0000313" key="8">
    <source>
        <dbReference type="EMBL" id="SMB84916.1"/>
    </source>
</evidence>
<feature type="transmembrane region" description="Helical" evidence="6">
    <location>
        <begin position="90"/>
        <end position="108"/>
    </location>
</feature>
<dbReference type="PANTHER" id="PTHR10010">
    <property type="entry name" value="SOLUTE CARRIER FAMILY 34 SODIUM PHOSPHATE , MEMBER 2-RELATED"/>
    <property type="match status" value="1"/>
</dbReference>
<protein>
    <submittedName>
        <fullName evidence="8">Phosphate:Na+ symporter</fullName>
    </submittedName>
</protein>
<dbReference type="Gene3D" id="1.20.58.220">
    <property type="entry name" value="Phosphate transport system protein phou homolog 2, domain 2"/>
    <property type="match status" value="1"/>
</dbReference>
<organism evidence="8 9">
    <name type="scientific">Peptoniphilus asaccharolyticus DSM 20463</name>
    <dbReference type="NCBI Taxonomy" id="573058"/>
    <lineage>
        <taxon>Bacteria</taxon>
        <taxon>Bacillati</taxon>
        <taxon>Bacillota</taxon>
        <taxon>Tissierellia</taxon>
        <taxon>Tissierellales</taxon>
        <taxon>Peptoniphilaceae</taxon>
        <taxon>Peptoniphilus</taxon>
    </lineage>
</organism>
<accession>A0A1W1UV61</accession>
<keyword evidence="4 6" id="KW-1133">Transmembrane helix</keyword>
<feature type="transmembrane region" description="Helical" evidence="6">
    <location>
        <begin position="251"/>
        <end position="275"/>
    </location>
</feature>
<feature type="transmembrane region" description="Helical" evidence="6">
    <location>
        <begin position="179"/>
        <end position="206"/>
    </location>
</feature>
<sequence length="561" mass="61975">MDQTITLAEINWQLIAGGLALFLYGIKLMGDGLTNFAGTKIRSYIEKYTSSPISAIFVGILMTGIMQSSSATTVIAISLVRSGLMNLKQAIGITLGANIGTTVTAILIGFDLDYLAYFIILIGVLIYMLATKKKSTYAGEIIIGFGLLFIGLNMMGGALKDLKNIAGFESFVVEMSTTPVLGAIVGAIVTGIIQSSSAIVGIVQSLYQTDALTLKASLGLVFGANIGTTITALLASIGGTVSAKKTSLFHIIFNVGVSIVFLILITPYYHLLLFITEKFELNKMMTIAVGHFMFNFLGMLIFLPFISKFGEVLDKLMPGKDELAIDYGKVEFDEQMIKNFPAGALKQARLAIESASTLALQTLQTSQQYLETGDRKYFEKVNQIEDIVNAQDTEIATYLLKISKENLSSDMILEYSVDLQVQKNFERISDLAQNLAEYYAMIFDAGEKISEDAIEELRDVYDLISKIYINAVDVFKTNDISLYDTMKDDENKLNQLEYRLRESHFNRLTTRHVKATVETSLFVDIIGTLERIGDHAFNIARITFKPIKTHDEKADPAEFFE</sequence>